<proteinExistence type="predicted"/>
<evidence type="ECO:0008006" key="5">
    <source>
        <dbReference type="Google" id="ProtNLM"/>
    </source>
</evidence>
<feature type="compositionally biased region" description="Low complexity" evidence="1">
    <location>
        <begin position="84"/>
        <end position="145"/>
    </location>
</feature>
<accession>A0A223CX51</accession>
<dbReference type="EMBL" id="CP022657">
    <property type="protein sequence ID" value="ASS73744.1"/>
    <property type="molecule type" value="Genomic_DNA"/>
</dbReference>
<sequence length="159" mass="15932">MDKTTKLVSLFAATVLVASTLAGCGDGDDEVAQEQAICYDDNDDGHCDDSGNEVDRSFGFIYIGGHKQYYKKGYYPANGKIYRSSKSSNTSSSNSSGTSTDSGKNGTGSAQPPKSSSGTGTVVSPGTSSNSGKSTSGANTGVSSGSKGGIGSSSKSSSS</sequence>
<keyword evidence="2" id="KW-0732">Signal</keyword>
<protein>
    <recommendedName>
        <fullName evidence="5">Lipoprotein</fullName>
    </recommendedName>
</protein>
<organism evidence="3 4">
    <name type="scientific">Tumebacillus algifaecis</name>
    <dbReference type="NCBI Taxonomy" id="1214604"/>
    <lineage>
        <taxon>Bacteria</taxon>
        <taxon>Bacillati</taxon>
        <taxon>Bacillota</taxon>
        <taxon>Bacilli</taxon>
        <taxon>Bacillales</taxon>
        <taxon>Alicyclobacillaceae</taxon>
        <taxon>Tumebacillus</taxon>
    </lineage>
</organism>
<dbReference type="AlphaFoldDB" id="A0A223CX51"/>
<dbReference type="Proteomes" id="UP000214688">
    <property type="component" value="Chromosome"/>
</dbReference>
<evidence type="ECO:0000313" key="4">
    <source>
        <dbReference type="Proteomes" id="UP000214688"/>
    </source>
</evidence>
<evidence type="ECO:0000256" key="1">
    <source>
        <dbReference type="SAM" id="MobiDB-lite"/>
    </source>
</evidence>
<gene>
    <name evidence="3" type="ORF">CIG75_01315</name>
</gene>
<name>A0A223CX51_9BACL</name>
<feature type="chain" id="PRO_5038685112" description="Lipoprotein" evidence="2">
    <location>
        <begin position="25"/>
        <end position="159"/>
    </location>
</feature>
<dbReference type="KEGG" id="tab:CIG75_01315"/>
<evidence type="ECO:0000313" key="3">
    <source>
        <dbReference type="EMBL" id="ASS73744.1"/>
    </source>
</evidence>
<dbReference type="RefSeq" id="WP_094235004.1">
    <property type="nucleotide sequence ID" value="NZ_CP022657.1"/>
</dbReference>
<keyword evidence="4" id="KW-1185">Reference proteome</keyword>
<dbReference type="PROSITE" id="PS51257">
    <property type="entry name" value="PROKAR_LIPOPROTEIN"/>
    <property type="match status" value="1"/>
</dbReference>
<feature type="region of interest" description="Disordered" evidence="1">
    <location>
        <begin position="81"/>
        <end position="159"/>
    </location>
</feature>
<evidence type="ECO:0000256" key="2">
    <source>
        <dbReference type="SAM" id="SignalP"/>
    </source>
</evidence>
<reference evidence="3 4" key="1">
    <citation type="journal article" date="2015" name="Int. J. Syst. Evol. Microbiol.">
        <title>Tumebacillus algifaecis sp. nov., isolated from decomposing algal scum.</title>
        <authorList>
            <person name="Wu Y.F."/>
            <person name="Zhang B."/>
            <person name="Xing P."/>
            <person name="Wu Q.L."/>
            <person name="Liu S.J."/>
        </authorList>
    </citation>
    <scope>NUCLEOTIDE SEQUENCE [LARGE SCALE GENOMIC DNA]</scope>
    <source>
        <strain evidence="3 4">THMBR28</strain>
    </source>
</reference>
<feature type="signal peptide" evidence="2">
    <location>
        <begin position="1"/>
        <end position="24"/>
    </location>
</feature>